<proteinExistence type="predicted"/>
<dbReference type="Gene3D" id="1.20.1260.10">
    <property type="match status" value="1"/>
</dbReference>
<keyword evidence="1" id="KW-0732">Signal</keyword>
<protein>
    <submittedName>
        <fullName evidence="3">Signal peptide protein</fullName>
    </submittedName>
</protein>
<sequence>MKTLLLAASLAIGLAIPALAQDHSGHAMPAATGNAATEAFMAANSKMHQDMSAELTGNADVDFIRSMIPHHQGAVEMARIELEHGTDPEVKALAEAIIAAQEEEIAWMQAWLAKNGG</sequence>
<dbReference type="PANTHER" id="PTHR36933:SF1">
    <property type="entry name" value="SLL0788 PROTEIN"/>
    <property type="match status" value="1"/>
</dbReference>
<gene>
    <name evidence="4" type="ORF">SAMN04488059_105156</name>
    <name evidence="3" type="ORF">WH91_06525</name>
</gene>
<dbReference type="EMBL" id="LAPV01000076">
    <property type="protein sequence ID" value="KKC33787.1"/>
    <property type="molecule type" value="Genomic_DNA"/>
</dbReference>
<evidence type="ECO:0000313" key="5">
    <source>
        <dbReference type="Proteomes" id="UP000033519"/>
    </source>
</evidence>
<evidence type="ECO:0000256" key="1">
    <source>
        <dbReference type="SAM" id="SignalP"/>
    </source>
</evidence>
<keyword evidence="5" id="KW-1185">Reference proteome</keyword>
<organism evidence="4 6">
    <name type="scientific">Devosia psychrophila</name>
    <dbReference type="NCBI Taxonomy" id="728005"/>
    <lineage>
        <taxon>Bacteria</taxon>
        <taxon>Pseudomonadati</taxon>
        <taxon>Pseudomonadota</taxon>
        <taxon>Alphaproteobacteria</taxon>
        <taxon>Hyphomicrobiales</taxon>
        <taxon>Devosiaceae</taxon>
        <taxon>Devosia</taxon>
    </lineage>
</organism>
<evidence type="ECO:0000313" key="3">
    <source>
        <dbReference type="EMBL" id="KKC33787.1"/>
    </source>
</evidence>
<reference evidence="3 5" key="1">
    <citation type="submission" date="2015-03" db="EMBL/GenBank/DDBJ databases">
        <authorList>
            <person name="Lepp D."/>
            <person name="Hassan Y.I."/>
            <person name="Li X.-Z."/>
            <person name="Zhou T."/>
        </authorList>
    </citation>
    <scope>NUCLEOTIDE SEQUENCE [LARGE SCALE GENOMIC DNA]</scope>
    <source>
        <strain evidence="3 5">Cr7-05</strain>
    </source>
</reference>
<reference evidence="4 6" key="2">
    <citation type="submission" date="2016-10" db="EMBL/GenBank/DDBJ databases">
        <authorList>
            <person name="de Groot N.N."/>
        </authorList>
    </citation>
    <scope>NUCLEOTIDE SEQUENCE [LARGE SCALE GENOMIC DNA]</scope>
    <source>
        <strain evidence="4 6">CGMCC 1.10210</strain>
    </source>
</reference>
<dbReference type="PATRIC" id="fig|728005.3.peg.3746"/>
<evidence type="ECO:0000313" key="6">
    <source>
        <dbReference type="Proteomes" id="UP000182258"/>
    </source>
</evidence>
<dbReference type="AlphaFoldDB" id="A0A0F5PYP2"/>
<name>A0A0F5PYP2_9HYPH</name>
<dbReference type="InterPro" id="IPR005183">
    <property type="entry name" value="DUF305_CopM-like"/>
</dbReference>
<feature type="chain" id="PRO_5010418770" evidence="1">
    <location>
        <begin position="21"/>
        <end position="117"/>
    </location>
</feature>
<accession>A0A0F5PYP2</accession>
<dbReference type="InterPro" id="IPR012347">
    <property type="entry name" value="Ferritin-like"/>
</dbReference>
<dbReference type="Proteomes" id="UP000182258">
    <property type="component" value="Unassembled WGS sequence"/>
</dbReference>
<evidence type="ECO:0000313" key="4">
    <source>
        <dbReference type="EMBL" id="SFC46303.1"/>
    </source>
</evidence>
<dbReference type="EMBL" id="FOMB01000005">
    <property type="protein sequence ID" value="SFC46303.1"/>
    <property type="molecule type" value="Genomic_DNA"/>
</dbReference>
<feature type="signal peptide" evidence="1">
    <location>
        <begin position="1"/>
        <end position="20"/>
    </location>
</feature>
<dbReference type="Proteomes" id="UP000033519">
    <property type="component" value="Unassembled WGS sequence"/>
</dbReference>
<dbReference type="STRING" id="728005.SAMN04488059_105156"/>
<dbReference type="RefSeq" id="WP_046170190.1">
    <property type="nucleotide sequence ID" value="NZ_FOMB01000005.1"/>
</dbReference>
<dbReference type="Pfam" id="PF03713">
    <property type="entry name" value="DUF305"/>
    <property type="match status" value="1"/>
</dbReference>
<evidence type="ECO:0000259" key="2">
    <source>
        <dbReference type="Pfam" id="PF03713"/>
    </source>
</evidence>
<feature type="domain" description="DUF305" evidence="2">
    <location>
        <begin position="25"/>
        <end position="112"/>
    </location>
</feature>
<dbReference type="PANTHER" id="PTHR36933">
    <property type="entry name" value="SLL0788 PROTEIN"/>
    <property type="match status" value="1"/>
</dbReference>
<dbReference type="OrthoDB" id="517560at2"/>